<dbReference type="RefSeq" id="WP_183975051.1">
    <property type="nucleotide sequence ID" value="NZ_JACIBY010000006.1"/>
</dbReference>
<comment type="caution">
    <text evidence="2">The sequence shown here is derived from an EMBL/GenBank/DDBJ whole genome shotgun (WGS) entry which is preliminary data.</text>
</comment>
<accession>A0A7W6EQW8</accession>
<sequence>MEQLQSLTTPFKGLEARLKTFFDSRFWQFKVLFLSLAISVSTLLVFNFIFVDRGFRDLYQEMRHPGSIGGFFWDDIVKQGADPFTPKDYEAGSHEANQTFRLTVPLIAYALHLNVAGLYLLHVIVGLGFLWLVIQITYQILQNRLLVFYFLTGFTAIYAGANFYINYLGHADVFPFCFLALAFYLRNPLWVLLFTQLAFWCDERAIINSSYLGLWFVLPMLKEVIETKQFRLKQIPLEAVALVVSAGLYLVVRQWLSSTYGLKVGHDNALSHRTTWWSLSILGDKFTRGFEGFWLIIFAGMAVLVMLKDWLTFGLLLGCFMATAAISIMVADGTRSLSFGYMIFFFMLSTLRKHIPVSQLTYLLIVSSLISLMLPISFP</sequence>
<feature type="transmembrane region" description="Helical" evidence="1">
    <location>
        <begin position="361"/>
        <end position="378"/>
    </location>
</feature>
<name>A0A7W6EQW8_9BACT</name>
<evidence type="ECO:0000313" key="2">
    <source>
        <dbReference type="EMBL" id="MBB3839069.1"/>
    </source>
</evidence>
<organism evidence="2 3">
    <name type="scientific">Runella defluvii</name>
    <dbReference type="NCBI Taxonomy" id="370973"/>
    <lineage>
        <taxon>Bacteria</taxon>
        <taxon>Pseudomonadati</taxon>
        <taxon>Bacteroidota</taxon>
        <taxon>Cytophagia</taxon>
        <taxon>Cytophagales</taxon>
        <taxon>Spirosomataceae</taxon>
        <taxon>Runella</taxon>
    </lineage>
</organism>
<dbReference type="AlphaFoldDB" id="A0A7W6EQW8"/>
<dbReference type="Proteomes" id="UP000541352">
    <property type="component" value="Unassembled WGS sequence"/>
</dbReference>
<feature type="transmembrane region" description="Helical" evidence="1">
    <location>
        <begin position="289"/>
        <end position="307"/>
    </location>
</feature>
<protein>
    <recommendedName>
        <fullName evidence="4">DUF2029 domain-containing protein</fullName>
    </recommendedName>
</protein>
<feature type="transmembrane region" description="Helical" evidence="1">
    <location>
        <begin position="313"/>
        <end position="331"/>
    </location>
</feature>
<keyword evidence="1" id="KW-0472">Membrane</keyword>
<evidence type="ECO:0000256" key="1">
    <source>
        <dbReference type="SAM" id="Phobius"/>
    </source>
</evidence>
<proteinExistence type="predicted"/>
<feature type="transmembrane region" description="Helical" evidence="1">
    <location>
        <begin position="31"/>
        <end position="51"/>
    </location>
</feature>
<feature type="transmembrane region" description="Helical" evidence="1">
    <location>
        <begin position="234"/>
        <end position="252"/>
    </location>
</feature>
<feature type="transmembrane region" description="Helical" evidence="1">
    <location>
        <begin position="106"/>
        <end position="134"/>
    </location>
</feature>
<reference evidence="2 3" key="1">
    <citation type="submission" date="2020-08" db="EMBL/GenBank/DDBJ databases">
        <title>Genomic Encyclopedia of Type Strains, Phase IV (KMG-IV): sequencing the most valuable type-strain genomes for metagenomic binning, comparative biology and taxonomic classification.</title>
        <authorList>
            <person name="Goeker M."/>
        </authorList>
    </citation>
    <scope>NUCLEOTIDE SEQUENCE [LARGE SCALE GENOMIC DNA]</scope>
    <source>
        <strain evidence="2 3">DSM 17976</strain>
    </source>
</reference>
<evidence type="ECO:0000313" key="3">
    <source>
        <dbReference type="Proteomes" id="UP000541352"/>
    </source>
</evidence>
<keyword evidence="3" id="KW-1185">Reference proteome</keyword>
<dbReference type="EMBL" id="JACIBY010000006">
    <property type="protein sequence ID" value="MBB3839069.1"/>
    <property type="molecule type" value="Genomic_DNA"/>
</dbReference>
<keyword evidence="1" id="KW-1133">Transmembrane helix</keyword>
<gene>
    <name evidence="2" type="ORF">FHS57_003075</name>
</gene>
<keyword evidence="1" id="KW-0812">Transmembrane</keyword>
<feature type="transmembrane region" description="Helical" evidence="1">
    <location>
        <begin position="173"/>
        <end position="193"/>
    </location>
</feature>
<evidence type="ECO:0008006" key="4">
    <source>
        <dbReference type="Google" id="ProtNLM"/>
    </source>
</evidence>
<feature type="transmembrane region" description="Helical" evidence="1">
    <location>
        <begin position="146"/>
        <end position="167"/>
    </location>
</feature>